<keyword evidence="3" id="KW-0804">Transcription</keyword>
<dbReference type="InterPro" id="IPR039422">
    <property type="entry name" value="MarR/SlyA-like"/>
</dbReference>
<organism evidence="5 6">
    <name type="scientific">Labrys wisconsinensis</name>
    <dbReference type="NCBI Taxonomy" id="425677"/>
    <lineage>
        <taxon>Bacteria</taxon>
        <taxon>Pseudomonadati</taxon>
        <taxon>Pseudomonadota</taxon>
        <taxon>Alphaproteobacteria</taxon>
        <taxon>Hyphomicrobiales</taxon>
        <taxon>Xanthobacteraceae</taxon>
        <taxon>Labrys</taxon>
    </lineage>
</organism>
<keyword evidence="1" id="KW-0805">Transcription regulation</keyword>
<comment type="caution">
    <text evidence="5">The sequence shown here is derived from an EMBL/GenBank/DDBJ whole genome shotgun (WGS) entry which is preliminary data.</text>
</comment>
<dbReference type="EMBL" id="JAUSVX010000033">
    <property type="protein sequence ID" value="MDQ0475337.1"/>
    <property type="molecule type" value="Genomic_DNA"/>
</dbReference>
<name>A0ABU0JQB5_9HYPH</name>
<dbReference type="PANTHER" id="PTHR33164:SF64">
    <property type="entry name" value="TRANSCRIPTIONAL REGULATOR SLYA"/>
    <property type="match status" value="1"/>
</dbReference>
<evidence type="ECO:0000259" key="4">
    <source>
        <dbReference type="PROSITE" id="PS50995"/>
    </source>
</evidence>
<dbReference type="InterPro" id="IPR036388">
    <property type="entry name" value="WH-like_DNA-bd_sf"/>
</dbReference>
<dbReference type="Proteomes" id="UP001242480">
    <property type="component" value="Unassembled WGS sequence"/>
</dbReference>
<dbReference type="GO" id="GO:0003677">
    <property type="term" value="F:DNA binding"/>
    <property type="evidence" value="ECO:0007669"/>
    <property type="project" value="UniProtKB-KW"/>
</dbReference>
<dbReference type="InterPro" id="IPR036390">
    <property type="entry name" value="WH_DNA-bd_sf"/>
</dbReference>
<sequence length="152" mass="16806">MSEKEPPLPTSFSGPGESPGFLLWRVSNSWQRQQRAALQPLGLTHSQFVILACATWFGDKEPLSQVRIGELTGVDPMTTSQIVRSLEKLNYLTRRPHPDDPRAKLVAVTSVGRALARKAVVVVEETDAAFFKPLVGNARDLVELLQTLNRTS</sequence>
<evidence type="ECO:0000256" key="3">
    <source>
        <dbReference type="ARBA" id="ARBA00023163"/>
    </source>
</evidence>
<keyword evidence="2 5" id="KW-0238">DNA-binding</keyword>
<keyword evidence="6" id="KW-1185">Reference proteome</keyword>
<accession>A0ABU0JQB5</accession>
<evidence type="ECO:0000256" key="2">
    <source>
        <dbReference type="ARBA" id="ARBA00023125"/>
    </source>
</evidence>
<protein>
    <submittedName>
        <fullName evidence="5">DNA-binding MarR family transcriptional regulator</fullName>
    </submittedName>
</protein>
<feature type="domain" description="HTH marR-type" evidence="4">
    <location>
        <begin position="16"/>
        <end position="152"/>
    </location>
</feature>
<dbReference type="Gene3D" id="1.10.10.10">
    <property type="entry name" value="Winged helix-like DNA-binding domain superfamily/Winged helix DNA-binding domain"/>
    <property type="match status" value="1"/>
</dbReference>
<dbReference type="PANTHER" id="PTHR33164">
    <property type="entry name" value="TRANSCRIPTIONAL REGULATOR, MARR FAMILY"/>
    <property type="match status" value="1"/>
</dbReference>
<evidence type="ECO:0000313" key="5">
    <source>
        <dbReference type="EMBL" id="MDQ0475337.1"/>
    </source>
</evidence>
<dbReference type="InterPro" id="IPR000835">
    <property type="entry name" value="HTH_MarR-typ"/>
</dbReference>
<dbReference type="RefSeq" id="WP_307286437.1">
    <property type="nucleotide sequence ID" value="NZ_JAUSVX010000033.1"/>
</dbReference>
<evidence type="ECO:0000313" key="6">
    <source>
        <dbReference type="Proteomes" id="UP001242480"/>
    </source>
</evidence>
<dbReference type="SMART" id="SM00347">
    <property type="entry name" value="HTH_MARR"/>
    <property type="match status" value="1"/>
</dbReference>
<dbReference type="Pfam" id="PF01047">
    <property type="entry name" value="MarR"/>
    <property type="match status" value="1"/>
</dbReference>
<reference evidence="5 6" key="1">
    <citation type="submission" date="2023-07" db="EMBL/GenBank/DDBJ databases">
        <title>Genomic Encyclopedia of Type Strains, Phase IV (KMG-IV): sequencing the most valuable type-strain genomes for metagenomic binning, comparative biology and taxonomic classification.</title>
        <authorList>
            <person name="Goeker M."/>
        </authorList>
    </citation>
    <scope>NUCLEOTIDE SEQUENCE [LARGE SCALE GENOMIC DNA]</scope>
    <source>
        <strain evidence="5 6">DSM 19619</strain>
    </source>
</reference>
<dbReference type="PROSITE" id="PS50995">
    <property type="entry name" value="HTH_MARR_2"/>
    <property type="match status" value="1"/>
</dbReference>
<evidence type="ECO:0000256" key="1">
    <source>
        <dbReference type="ARBA" id="ARBA00023015"/>
    </source>
</evidence>
<dbReference type="SUPFAM" id="SSF46785">
    <property type="entry name" value="Winged helix' DNA-binding domain"/>
    <property type="match status" value="1"/>
</dbReference>
<gene>
    <name evidence="5" type="ORF">QO011_008380</name>
</gene>
<proteinExistence type="predicted"/>